<comment type="similarity">
    <text evidence="2 3">Belongs to the DegT/DnrJ/EryC1 family.</text>
</comment>
<evidence type="ECO:0000256" key="1">
    <source>
        <dbReference type="ARBA" id="ARBA00022898"/>
    </source>
</evidence>
<keyword evidence="5" id="KW-1185">Reference proteome</keyword>
<gene>
    <name evidence="4" type="ORF">GGR27_001647</name>
</gene>
<sequence length="373" mass="41437">MPVPFKQPIQVTKTTLPPLPQYHALLQEIWTLNWVTNNGPKCQELEEKLAARLDTDCCLLVSNGTIALQLAIKALGLSGSVVTTPFSYVATTNSLLWEGMTPIFADVETEYFTIDPELVEAAIRPDTTAILATHVYGYPCQHEALQAIADKHGLSLIYDAAHAFGVRLDGQSVLRWGDISTLSFHATKVFHTIEGGGLVCRTPDMKRQVGLLRSFGHVGADYQSAGINGKTSELNAAIGLLNLETIDEQILARQRVHERYQTQLVGSGFRCLSPKHYPGLTYNYAYFPIVCQSYEEREAVVAYLNEHNVFPRKYFDPSLNTLPFLDADLRTPCPVSEKAAQTVLCLPFHPEMTDEEVDRIAQMVVLAVEKENV</sequence>
<evidence type="ECO:0000256" key="2">
    <source>
        <dbReference type="ARBA" id="ARBA00037999"/>
    </source>
</evidence>
<dbReference type="CDD" id="cd00616">
    <property type="entry name" value="AHBA_syn"/>
    <property type="match status" value="1"/>
</dbReference>
<dbReference type="PANTHER" id="PTHR30244">
    <property type="entry name" value="TRANSAMINASE"/>
    <property type="match status" value="1"/>
</dbReference>
<dbReference type="InterPro" id="IPR000653">
    <property type="entry name" value="DegT/StrS_aminotransferase"/>
</dbReference>
<dbReference type="InterPro" id="IPR015424">
    <property type="entry name" value="PyrdxlP-dep_Trfase"/>
</dbReference>
<dbReference type="RefSeq" id="WP_168036904.1">
    <property type="nucleotide sequence ID" value="NZ_JAATJH010000002.1"/>
</dbReference>
<dbReference type="EMBL" id="JAATJH010000002">
    <property type="protein sequence ID" value="NJC26148.1"/>
    <property type="molecule type" value="Genomic_DNA"/>
</dbReference>
<dbReference type="InterPro" id="IPR015421">
    <property type="entry name" value="PyrdxlP-dep_Trfase_major"/>
</dbReference>
<accession>A0ABX0XBD5</accession>
<dbReference type="Pfam" id="PF01041">
    <property type="entry name" value="DegT_DnrJ_EryC1"/>
    <property type="match status" value="1"/>
</dbReference>
<evidence type="ECO:0000313" key="5">
    <source>
        <dbReference type="Proteomes" id="UP000770785"/>
    </source>
</evidence>
<proteinExistence type="inferred from homology"/>
<dbReference type="SUPFAM" id="SSF53383">
    <property type="entry name" value="PLP-dependent transferases"/>
    <property type="match status" value="1"/>
</dbReference>
<dbReference type="Gene3D" id="3.40.640.10">
    <property type="entry name" value="Type I PLP-dependent aspartate aminotransferase-like (Major domain)"/>
    <property type="match status" value="1"/>
</dbReference>
<comment type="caution">
    <text evidence="4">The sequence shown here is derived from an EMBL/GenBank/DDBJ whole genome shotgun (WGS) entry which is preliminary data.</text>
</comment>
<reference evidence="4 5" key="1">
    <citation type="submission" date="2020-03" db="EMBL/GenBank/DDBJ databases">
        <title>Genomic Encyclopedia of Type Strains, Phase IV (KMG-IV): sequencing the most valuable type-strain genomes for metagenomic binning, comparative biology and taxonomic classification.</title>
        <authorList>
            <person name="Goeker M."/>
        </authorList>
    </citation>
    <scope>NUCLEOTIDE SEQUENCE [LARGE SCALE GENOMIC DNA]</scope>
    <source>
        <strain evidence="4 5">DSM 105096</strain>
    </source>
</reference>
<dbReference type="Proteomes" id="UP000770785">
    <property type="component" value="Unassembled WGS sequence"/>
</dbReference>
<evidence type="ECO:0000313" key="4">
    <source>
        <dbReference type="EMBL" id="NJC26148.1"/>
    </source>
</evidence>
<evidence type="ECO:0000256" key="3">
    <source>
        <dbReference type="RuleBase" id="RU004508"/>
    </source>
</evidence>
<name>A0ABX0XBD5_9BACT</name>
<protein>
    <submittedName>
        <fullName evidence="4">dTDP-4-amino-4,6-dideoxygalactose transaminase</fullName>
    </submittedName>
</protein>
<dbReference type="PIRSF" id="PIRSF000390">
    <property type="entry name" value="PLP_StrS"/>
    <property type="match status" value="1"/>
</dbReference>
<keyword evidence="1 3" id="KW-0663">Pyridoxal phosphate</keyword>
<dbReference type="PANTHER" id="PTHR30244:SF9">
    <property type="entry name" value="PROTEIN RV3402C"/>
    <property type="match status" value="1"/>
</dbReference>
<organism evidence="4 5">
    <name type="scientific">Neolewinella antarctica</name>
    <dbReference type="NCBI Taxonomy" id="442734"/>
    <lineage>
        <taxon>Bacteria</taxon>
        <taxon>Pseudomonadati</taxon>
        <taxon>Bacteroidota</taxon>
        <taxon>Saprospiria</taxon>
        <taxon>Saprospirales</taxon>
        <taxon>Lewinellaceae</taxon>
        <taxon>Neolewinella</taxon>
    </lineage>
</organism>